<evidence type="ECO:0000313" key="2">
    <source>
        <dbReference type="Proteomes" id="UP000441585"/>
    </source>
</evidence>
<dbReference type="Pfam" id="PF08807">
    <property type="entry name" value="DUF1798"/>
    <property type="match status" value="1"/>
</dbReference>
<comment type="caution">
    <text evidence="1">The sequence shown here is derived from an EMBL/GenBank/DDBJ whole genome shotgun (WGS) entry which is preliminary data.</text>
</comment>
<dbReference type="InterPro" id="IPR014913">
    <property type="entry name" value="YppE-like"/>
</dbReference>
<evidence type="ECO:0000313" key="1">
    <source>
        <dbReference type="EMBL" id="MRX55749.1"/>
    </source>
</evidence>
<name>A0A6I2MDE3_9BACI</name>
<gene>
    <name evidence="1" type="ORF">GJU41_17435</name>
</gene>
<dbReference type="AlphaFoldDB" id="A0A6I2MDE3"/>
<dbReference type="Gene3D" id="1.20.120.440">
    <property type="entry name" value="YppE-like"/>
    <property type="match status" value="1"/>
</dbReference>
<accession>A0A6I2MDE3</accession>
<proteinExistence type="predicted"/>
<reference evidence="1 2" key="1">
    <citation type="submission" date="2019-11" db="EMBL/GenBank/DDBJ databases">
        <title>Bacillus idriensis genome.</title>
        <authorList>
            <person name="Konopka E.N."/>
            <person name="Newman J.D."/>
        </authorList>
    </citation>
    <scope>NUCLEOTIDE SEQUENCE [LARGE SCALE GENOMIC DNA]</scope>
    <source>
        <strain evidence="1 2">DSM 19097</strain>
    </source>
</reference>
<dbReference type="SUPFAM" id="SSF140415">
    <property type="entry name" value="YppE-like"/>
    <property type="match status" value="1"/>
</dbReference>
<dbReference type="InterPro" id="IPR023351">
    <property type="entry name" value="YppE-like_sf"/>
</dbReference>
<dbReference type="Proteomes" id="UP000441585">
    <property type="component" value="Unassembled WGS sequence"/>
</dbReference>
<dbReference type="EMBL" id="WKKF01000006">
    <property type="protein sequence ID" value="MRX55749.1"/>
    <property type="molecule type" value="Genomic_DNA"/>
</dbReference>
<keyword evidence="2" id="KW-1185">Reference proteome</keyword>
<protein>
    <submittedName>
        <fullName evidence="1">DUF1798 family protein</fullName>
    </submittedName>
</protein>
<sequence length="125" mass="14749">MQNMNIKILNNSNKLLHITGECVSRFENDAKKKDEVDFFNEVKPAFEEAMAIMNEWKEDVLTWRITARPKYLFPAQIDSTVENFEQLVLQSFYKESKPIRFKNMKQSIDYVIEQVIAHIQTESSL</sequence>
<organism evidence="1 2">
    <name type="scientific">Metabacillus idriensis</name>
    <dbReference type="NCBI Taxonomy" id="324768"/>
    <lineage>
        <taxon>Bacteria</taxon>
        <taxon>Bacillati</taxon>
        <taxon>Bacillota</taxon>
        <taxon>Bacilli</taxon>
        <taxon>Bacillales</taxon>
        <taxon>Bacillaceae</taxon>
        <taxon>Metabacillus</taxon>
    </lineage>
</organism>